<dbReference type="HAMAP" id="MF_01161">
    <property type="entry name" value="tRNA_Ile_lys_synt"/>
    <property type="match status" value="1"/>
</dbReference>
<dbReference type="GO" id="GO:0005524">
    <property type="term" value="F:ATP binding"/>
    <property type="evidence" value="ECO:0007669"/>
    <property type="project" value="UniProtKB-KW"/>
</dbReference>
<dbReference type="SUPFAM" id="SSF82829">
    <property type="entry name" value="MesJ substrate recognition domain-like"/>
    <property type="match status" value="1"/>
</dbReference>
<dbReference type="GO" id="GO:0008033">
    <property type="term" value="P:tRNA processing"/>
    <property type="evidence" value="ECO:0007669"/>
    <property type="project" value="UniProtKB-KW"/>
</dbReference>
<dbReference type="PANTHER" id="PTHR43033:SF1">
    <property type="entry name" value="TRNA(ILE)-LYSIDINE SYNTHASE-RELATED"/>
    <property type="match status" value="1"/>
</dbReference>
<proteinExistence type="inferred from homology"/>
<gene>
    <name evidence="8" type="primary">tilS</name>
    <name evidence="8" type="ORF">SCFA_990014</name>
</gene>
<keyword evidence="5" id="KW-0067">ATP-binding</keyword>
<dbReference type="GO" id="GO:0032267">
    <property type="term" value="F:tRNA(Ile)-lysidine synthase activity"/>
    <property type="evidence" value="ECO:0007669"/>
    <property type="project" value="UniProtKB-EC"/>
</dbReference>
<reference evidence="8" key="1">
    <citation type="submission" date="2019-03" db="EMBL/GenBank/DDBJ databases">
        <authorList>
            <person name="Hao L."/>
        </authorList>
    </citation>
    <scope>NUCLEOTIDE SEQUENCE</scope>
</reference>
<organism evidence="8">
    <name type="scientific">anaerobic digester metagenome</name>
    <dbReference type="NCBI Taxonomy" id="1263854"/>
    <lineage>
        <taxon>unclassified sequences</taxon>
        <taxon>metagenomes</taxon>
        <taxon>ecological metagenomes</taxon>
    </lineage>
</organism>
<dbReference type="EMBL" id="CAADRM010000168">
    <property type="protein sequence ID" value="VFU19195.1"/>
    <property type="molecule type" value="Genomic_DNA"/>
</dbReference>
<keyword evidence="4" id="KW-0547">Nucleotide-binding</keyword>
<dbReference type="SUPFAM" id="SSF52402">
    <property type="entry name" value="Adenine nucleotide alpha hydrolases-like"/>
    <property type="match status" value="1"/>
</dbReference>
<dbReference type="InterPro" id="IPR012094">
    <property type="entry name" value="tRNA_Ile_lys_synt"/>
</dbReference>
<evidence type="ECO:0000256" key="4">
    <source>
        <dbReference type="ARBA" id="ARBA00022741"/>
    </source>
</evidence>
<evidence type="ECO:0000259" key="7">
    <source>
        <dbReference type="Pfam" id="PF01171"/>
    </source>
</evidence>
<evidence type="ECO:0000256" key="2">
    <source>
        <dbReference type="ARBA" id="ARBA00022598"/>
    </source>
</evidence>
<dbReference type="AlphaFoldDB" id="A0A485M6Y3"/>
<dbReference type="InterPro" id="IPR014729">
    <property type="entry name" value="Rossmann-like_a/b/a_fold"/>
</dbReference>
<accession>A0A485M6Y3</accession>
<keyword evidence="3" id="KW-0819">tRNA processing</keyword>
<evidence type="ECO:0000256" key="1">
    <source>
        <dbReference type="ARBA" id="ARBA00013267"/>
    </source>
</evidence>
<evidence type="ECO:0000256" key="3">
    <source>
        <dbReference type="ARBA" id="ARBA00022694"/>
    </source>
</evidence>
<dbReference type="CDD" id="cd01992">
    <property type="entry name" value="TilS_N"/>
    <property type="match status" value="1"/>
</dbReference>
<dbReference type="InterPro" id="IPR011063">
    <property type="entry name" value="TilS/TtcA_N"/>
</dbReference>
<dbReference type="Pfam" id="PF01171">
    <property type="entry name" value="ATP_bind_3"/>
    <property type="match status" value="1"/>
</dbReference>
<evidence type="ECO:0000313" key="8">
    <source>
        <dbReference type="EMBL" id="VFU19195.1"/>
    </source>
</evidence>
<name>A0A485M6Y3_9ZZZZ</name>
<protein>
    <recommendedName>
        <fullName evidence="1">tRNA(Ile)-lysidine synthetase</fullName>
        <ecNumber evidence="1">6.3.4.19</ecNumber>
    </recommendedName>
</protein>
<feature type="domain" description="tRNA(Ile)-lysidine/2-thiocytidine synthase N-terminal" evidence="7">
    <location>
        <begin position="25"/>
        <end position="202"/>
    </location>
</feature>
<dbReference type="EC" id="6.3.4.19" evidence="1"/>
<dbReference type="PANTHER" id="PTHR43033">
    <property type="entry name" value="TRNA(ILE)-LYSIDINE SYNTHASE-RELATED"/>
    <property type="match status" value="1"/>
</dbReference>
<sequence length="426" mass="47058">MNISMLDSFMKTLTGPCAVGEGDSVLACCSGGADSMVLLDLLMRAAGPLRLRLGVVHIDHGIRGEASCSDARFVERRCRELGIACHVCRLSLGPDTPNLEETARKRRYEVIRSCMADHGYTFAATGHTMDDQAETVIYRLIRGSGVRGLGGMETRNPWNLIRPLLEFSREQVEAYVASQGISFVEDATNHDVRLARNLIRHEILPAMKKINPSVVRSACRLAAIAREEGNLLEDQALALQRAACEYDWGVVQAFRLRDLATAPRPVAQRVAIRVLSDMLGDPRGIDASQVEGIMEVIRGEKRAHTVKRRIRAQRDSESLVFCRAGKGPFYELPVDAPGTLVIEPLRQRASIQAQDPGFQGLTLRSLLPGDRIGRERAVKILAESGVDRALRPFWPVLISDGRIVSLPGVRDAWPEVRLKTEFPCHG</sequence>
<dbReference type="Gene3D" id="3.40.50.620">
    <property type="entry name" value="HUPs"/>
    <property type="match status" value="1"/>
</dbReference>
<dbReference type="InterPro" id="IPR012795">
    <property type="entry name" value="tRNA_Ile_lys_synt_N"/>
</dbReference>
<comment type="catalytic activity">
    <reaction evidence="6">
        <text>cytidine(34) in tRNA(Ile2) + L-lysine + ATP = lysidine(34) in tRNA(Ile2) + AMP + diphosphate + H(+)</text>
        <dbReference type="Rhea" id="RHEA:43744"/>
        <dbReference type="Rhea" id="RHEA-COMP:10625"/>
        <dbReference type="Rhea" id="RHEA-COMP:10670"/>
        <dbReference type="ChEBI" id="CHEBI:15378"/>
        <dbReference type="ChEBI" id="CHEBI:30616"/>
        <dbReference type="ChEBI" id="CHEBI:32551"/>
        <dbReference type="ChEBI" id="CHEBI:33019"/>
        <dbReference type="ChEBI" id="CHEBI:82748"/>
        <dbReference type="ChEBI" id="CHEBI:83665"/>
        <dbReference type="ChEBI" id="CHEBI:456215"/>
        <dbReference type="EC" id="6.3.4.19"/>
    </reaction>
</comment>
<dbReference type="NCBIfam" id="TIGR02432">
    <property type="entry name" value="lysidine_TilS_N"/>
    <property type="match status" value="1"/>
</dbReference>
<evidence type="ECO:0000256" key="5">
    <source>
        <dbReference type="ARBA" id="ARBA00022840"/>
    </source>
</evidence>
<keyword evidence="2 8" id="KW-0436">Ligase</keyword>
<evidence type="ECO:0000256" key="6">
    <source>
        <dbReference type="ARBA" id="ARBA00048539"/>
    </source>
</evidence>